<keyword evidence="4" id="KW-1185">Reference proteome</keyword>
<reference evidence="3 4" key="1">
    <citation type="submission" date="2021-07" db="EMBL/GenBank/DDBJ databases">
        <title>The Aristolochia fimbriata genome: insights into angiosperm evolution, floral development and chemical biosynthesis.</title>
        <authorList>
            <person name="Jiao Y."/>
        </authorList>
    </citation>
    <scope>NUCLEOTIDE SEQUENCE [LARGE SCALE GENOMIC DNA]</scope>
    <source>
        <strain evidence="3">IBCAS-2021</strain>
        <tissue evidence="3">Leaf</tissue>
    </source>
</reference>
<evidence type="ECO:0000259" key="2">
    <source>
        <dbReference type="Pfam" id="PF25104"/>
    </source>
</evidence>
<feature type="signal peptide" evidence="1">
    <location>
        <begin position="1"/>
        <end position="26"/>
    </location>
</feature>
<protein>
    <recommendedName>
        <fullName evidence="2">DUF7812 domain-containing protein</fullName>
    </recommendedName>
</protein>
<keyword evidence="1" id="KW-0732">Signal</keyword>
<proteinExistence type="predicted"/>
<dbReference type="InterPro" id="IPR056714">
    <property type="entry name" value="DUF7812"/>
</dbReference>
<dbReference type="Proteomes" id="UP000825729">
    <property type="component" value="Unassembled WGS sequence"/>
</dbReference>
<feature type="chain" id="PRO_5043899665" description="DUF7812 domain-containing protein" evidence="1">
    <location>
        <begin position="27"/>
        <end position="736"/>
    </location>
</feature>
<comment type="caution">
    <text evidence="3">The sequence shown here is derived from an EMBL/GenBank/DDBJ whole genome shotgun (WGS) entry which is preliminary data.</text>
</comment>
<evidence type="ECO:0000256" key="1">
    <source>
        <dbReference type="SAM" id="SignalP"/>
    </source>
</evidence>
<dbReference type="EMBL" id="JAINDJ010000005">
    <property type="protein sequence ID" value="KAG9445916.1"/>
    <property type="molecule type" value="Genomic_DNA"/>
</dbReference>
<name>A0AAV7EDI4_ARIFI</name>
<feature type="domain" description="DUF7812" evidence="2">
    <location>
        <begin position="145"/>
        <end position="569"/>
    </location>
</feature>
<dbReference type="AlphaFoldDB" id="A0AAV7EDI4"/>
<evidence type="ECO:0000313" key="3">
    <source>
        <dbReference type="EMBL" id="KAG9445916.1"/>
    </source>
</evidence>
<accession>A0AAV7EDI4</accession>
<dbReference type="PANTHER" id="PTHR36786">
    <property type="entry name" value="2-ISOPROPYLMALATE SYNTHASE"/>
    <property type="match status" value="1"/>
</dbReference>
<evidence type="ECO:0000313" key="4">
    <source>
        <dbReference type="Proteomes" id="UP000825729"/>
    </source>
</evidence>
<gene>
    <name evidence="3" type="ORF">H6P81_012044</name>
</gene>
<sequence>MAATLKRWRAFWHLAFCCLGRDWCSALLKKLASMLSDFTDSKIQPSGFLSDSGFQSLNPYKASQEFDQPQWKQLYNMLLQISVHSSSFDDLKQFAVDELKLRGIATLSDHLFEEVGGQFKFISSDLVSTQNQSDILSPLDGHLSLLRCCLLILPLLEFDPCIIAKKRQTLVGILERTCHLSSVLCDSSIFNVYSADEVANYVFLLNSVLEVFMDELQKDKRLSKHFTRPEYVTSTKNKAFPSVHDFIILEVVCCHFLLSVSNKCSLDKYLDSLFWSYLNFRTPKLTLTAGLTLLRSSIICSAPQMVLAHLVSLVSSCVAINLIPFETKSSLILLSQYVSAFELSINIYNRERLKLEQVYSLNEEVHDLSFPDIFVGTIYQVSFQCCILPVTFEKISFQLHELIKANQPCSGSVNSQGLGPDLLCTSAAFIQENQHILDEFHQQEICSILKSIIKVILSRENLVNAASVNKEVSQQEVYVLAAALKLMGCTLLHIVGYMKESRGTILFRSPGDHSSCKEYDVIIKTIACFGQSSYPMPCQKVLMDGLGMDAVMQMETMLMLIHLAGWLVIDLLRKMLVSAKESSCCHSSLAKFPQDGKPFNIALNFHKIQKTLKARFKHLDDEIQGAQNVEKAKVVDFESKDEGTCNGENYIKCIGNLSDFDDLLDFIACTPGKDYSAWLKKKERFKQWKESKHRDHLLATKKKCWNSKKSCRSQRVIRRVIGISIKHNELFYNRMG</sequence>
<dbReference type="Pfam" id="PF25104">
    <property type="entry name" value="DUF7812"/>
    <property type="match status" value="1"/>
</dbReference>
<organism evidence="3 4">
    <name type="scientific">Aristolochia fimbriata</name>
    <name type="common">White veined hardy Dutchman's pipe vine</name>
    <dbReference type="NCBI Taxonomy" id="158543"/>
    <lineage>
        <taxon>Eukaryota</taxon>
        <taxon>Viridiplantae</taxon>
        <taxon>Streptophyta</taxon>
        <taxon>Embryophyta</taxon>
        <taxon>Tracheophyta</taxon>
        <taxon>Spermatophyta</taxon>
        <taxon>Magnoliopsida</taxon>
        <taxon>Magnoliidae</taxon>
        <taxon>Piperales</taxon>
        <taxon>Aristolochiaceae</taxon>
        <taxon>Aristolochia</taxon>
    </lineage>
</organism>
<dbReference type="PANTHER" id="PTHR36786:SF1">
    <property type="entry name" value="2-ISOPROPYLMALATE SYNTHASE"/>
    <property type="match status" value="1"/>
</dbReference>